<accession>A0ACC1MZE2</accession>
<reference evidence="1" key="1">
    <citation type="submission" date="2022-08" db="EMBL/GenBank/DDBJ databases">
        <title>Genome Sequence of Lecanicillium fungicola.</title>
        <authorList>
            <person name="Buettner E."/>
        </authorList>
    </citation>
    <scope>NUCLEOTIDE SEQUENCE</scope>
    <source>
        <strain evidence="1">Babe33</strain>
    </source>
</reference>
<comment type="caution">
    <text evidence="1">The sequence shown here is derived from an EMBL/GenBank/DDBJ whole genome shotgun (WGS) entry which is preliminary data.</text>
</comment>
<evidence type="ECO:0000313" key="2">
    <source>
        <dbReference type="Proteomes" id="UP001143910"/>
    </source>
</evidence>
<proteinExistence type="predicted"/>
<keyword evidence="2" id="KW-1185">Reference proteome</keyword>
<name>A0ACC1MZE2_9HYPO</name>
<dbReference type="EMBL" id="JANJQO010001192">
    <property type="protein sequence ID" value="KAJ2972220.1"/>
    <property type="molecule type" value="Genomic_DNA"/>
</dbReference>
<organism evidence="1 2">
    <name type="scientific">Zarea fungicola</name>
    <dbReference type="NCBI Taxonomy" id="93591"/>
    <lineage>
        <taxon>Eukaryota</taxon>
        <taxon>Fungi</taxon>
        <taxon>Dikarya</taxon>
        <taxon>Ascomycota</taxon>
        <taxon>Pezizomycotina</taxon>
        <taxon>Sordariomycetes</taxon>
        <taxon>Hypocreomycetidae</taxon>
        <taxon>Hypocreales</taxon>
        <taxon>Cordycipitaceae</taxon>
        <taxon>Zarea</taxon>
    </lineage>
</organism>
<dbReference type="Proteomes" id="UP001143910">
    <property type="component" value="Unassembled WGS sequence"/>
</dbReference>
<protein>
    <submittedName>
        <fullName evidence="1">Uncharacterized protein</fullName>
    </submittedName>
</protein>
<gene>
    <name evidence="1" type="ORF">NQ176_g7279</name>
</gene>
<sequence length="758" mass="82428">MWGDRRRPADTGKATGRQATAIAAATAPTTGAAPGVAWAAATQASPTSSSAPAARNKNNNSKQRLFVPRSKNKNHQADSPHQRHSLSHSLSHSTLPSHIYQSHSHHYGNSLSALGITTTDVTYKYRIHRGKTVLASDYPEDSSASSPDLVPPPRNPRRLQQLRYQTAVAPSRSSSHYSGDDSDPESDASPTTIRSGASALDMAQIMATQPVSPPSSPEIAAWRFDPHSDAVSPIDEGSDVSLDEFVKAINGPSRDPTPPVNVQQQSRIPAKERDLPALPSAEPPRGTLAIEQAPSYRQAPFQRKPVSVPGPHWQTQPQRTRVQPRTQPQRTAPQAVIPERDSSFGQRARHIVARDVPQQSRPPWKGASGREQQVAAMYDDLAVAPLSLPTKSDKRTALKGDGHFRARLSQLGSPRVDGPSSTSTAMRKLLTSRTHKKASSLATPSPRSQYNIDGGRQSPSPSPYPSPPHYDDRQMTSMSSPLTDYPSPNSAIRRKQPPNAHVHKNSLHAHPLTSSPVDQTEIPHPPTPDSPPAIQITGGDAWTQPASRFSITTYATTNAGTPNLNSLKNSPAIGTNSPSSPLPSNAGLAIKRDRLESHFGAPFSGTSTLSVEPSMVSPDKDTMDSSPHVSNSATEATRRSSIGSLSKPLPPVPQVAVATDRISLLNAQLEGLANRRQNINYYIKQMTDLTPRELLLASAEVQRKRELEKKNIEKLKEELSEIQREEHELGLLLHRAYKRQNKNAEYEPTTLWVRRVAG</sequence>
<evidence type="ECO:0000313" key="1">
    <source>
        <dbReference type="EMBL" id="KAJ2972220.1"/>
    </source>
</evidence>